<evidence type="ECO:0000256" key="5">
    <source>
        <dbReference type="ARBA" id="ARBA00022840"/>
    </source>
</evidence>
<dbReference type="Gene3D" id="3.40.1190.20">
    <property type="match status" value="1"/>
</dbReference>
<comment type="similarity">
    <text evidence="1">Belongs to the carbohydrate kinase pfkB family.</text>
</comment>
<dbReference type="GO" id="GO:0008662">
    <property type="term" value="F:1-phosphofructokinase activity"/>
    <property type="evidence" value="ECO:0007669"/>
    <property type="project" value="UniProtKB-EC"/>
</dbReference>
<dbReference type="PIRSF" id="PIRSF000535">
    <property type="entry name" value="1PFK/6PFK/LacC"/>
    <property type="match status" value="1"/>
</dbReference>
<comment type="function">
    <text evidence="8">Catalyzes the ATP-dependent phosphorylation of fructose-l-phosphate to fructose-l,6-bisphosphate.</text>
</comment>
<keyword evidence="5 7" id="KW-0067">ATP-binding</keyword>
<evidence type="ECO:0000256" key="4">
    <source>
        <dbReference type="ARBA" id="ARBA00022777"/>
    </source>
</evidence>
<dbReference type="InterPro" id="IPR011611">
    <property type="entry name" value="PfkB_dom"/>
</dbReference>
<dbReference type="RefSeq" id="WP_385940102.1">
    <property type="nucleotide sequence ID" value="NZ_JBHSOZ010000003.1"/>
</dbReference>
<dbReference type="EC" id="2.7.1.144" evidence="7"/>
<evidence type="ECO:0000256" key="1">
    <source>
        <dbReference type="ARBA" id="ARBA00005380"/>
    </source>
</evidence>
<evidence type="ECO:0000259" key="9">
    <source>
        <dbReference type="Pfam" id="PF00294"/>
    </source>
</evidence>
<keyword evidence="3 7" id="KW-0547">Nucleotide-binding</keyword>
<dbReference type="PANTHER" id="PTHR46566">
    <property type="entry name" value="1-PHOSPHOFRUCTOKINASE-RELATED"/>
    <property type="match status" value="1"/>
</dbReference>
<reference evidence="11" key="1">
    <citation type="journal article" date="2019" name="Int. J. Syst. Evol. Microbiol.">
        <title>The Global Catalogue of Microorganisms (GCM) 10K type strain sequencing project: providing services to taxonomists for standard genome sequencing and annotation.</title>
        <authorList>
            <consortium name="The Broad Institute Genomics Platform"/>
            <consortium name="The Broad Institute Genome Sequencing Center for Infectious Disease"/>
            <person name="Wu L."/>
            <person name="Ma J."/>
        </authorList>
    </citation>
    <scope>NUCLEOTIDE SEQUENCE [LARGE SCALE GENOMIC DNA]</scope>
    <source>
        <strain evidence="11">CECT 7184</strain>
    </source>
</reference>
<dbReference type="InterPro" id="IPR029056">
    <property type="entry name" value="Ribokinase-like"/>
</dbReference>
<sequence>MIYTLTLNPAVDYIVNVSNFEIGQVNRASKESKFAGGKGINVSKVLTRLEKESTALGFIGGFTGQYIQTSLDKEKISSEFIQVNGDTRINVKLKTEEESEINGISPTISEENLSSLKEQLGHLKSTDVLVLAGSVPDTVSSSIYTEIIDMVKERNVKVFVDTSGPALKEVMKTSPFFIKPNHHELAELLDVTVNTVEEAAHFGKKALEKWDITHLLISMAGKGAVYISKDEVMHATVPSGNVVNSVGAGDSMVAGFIAGFEEGLPLEEVLATAVAAGSGTAFSNGFCTKDLVHSLKKNIKITSLQQ</sequence>
<feature type="domain" description="Carbohydrate kinase PfkB" evidence="9">
    <location>
        <begin position="11"/>
        <end position="285"/>
    </location>
</feature>
<name>A0ABW0YL18_9BACI</name>
<dbReference type="InterPro" id="IPR017583">
    <property type="entry name" value="Tagatose/fructose_Pkinase"/>
</dbReference>
<dbReference type="SUPFAM" id="SSF53613">
    <property type="entry name" value="Ribokinase-like"/>
    <property type="match status" value="1"/>
</dbReference>
<keyword evidence="4 8" id="KW-0418">Kinase</keyword>
<dbReference type="NCBIfam" id="TIGR03168">
    <property type="entry name" value="1-PFK"/>
    <property type="match status" value="1"/>
</dbReference>
<evidence type="ECO:0000256" key="3">
    <source>
        <dbReference type="ARBA" id="ARBA00022741"/>
    </source>
</evidence>
<evidence type="ECO:0000256" key="8">
    <source>
        <dbReference type="RuleBase" id="RU369061"/>
    </source>
</evidence>
<gene>
    <name evidence="10" type="primary">pfkB</name>
    <name evidence="10" type="ORF">ACFPU1_08565</name>
</gene>
<dbReference type="Pfam" id="PF00294">
    <property type="entry name" value="PfkB"/>
    <property type="match status" value="1"/>
</dbReference>
<comment type="caution">
    <text evidence="10">The sequence shown here is derived from an EMBL/GenBank/DDBJ whole genome shotgun (WGS) entry which is preliminary data.</text>
</comment>
<dbReference type="NCBIfam" id="TIGR03828">
    <property type="entry name" value="pfkB"/>
    <property type="match status" value="1"/>
</dbReference>
<comment type="catalytic activity">
    <reaction evidence="6 8">
        <text>beta-D-fructose 1-phosphate + ATP = beta-D-fructose 1,6-bisphosphate + ADP + H(+)</text>
        <dbReference type="Rhea" id="RHEA:14213"/>
        <dbReference type="ChEBI" id="CHEBI:15378"/>
        <dbReference type="ChEBI" id="CHEBI:30616"/>
        <dbReference type="ChEBI" id="CHEBI:32966"/>
        <dbReference type="ChEBI" id="CHEBI:138881"/>
        <dbReference type="ChEBI" id="CHEBI:456216"/>
        <dbReference type="EC" id="2.7.1.56"/>
    </reaction>
</comment>
<keyword evidence="7" id="KW-0423">Lactose metabolism</keyword>
<organism evidence="10 11">
    <name type="scientific">Thalassorhabdus alkalitolerans</name>
    <dbReference type="NCBI Taxonomy" id="2282697"/>
    <lineage>
        <taxon>Bacteria</taxon>
        <taxon>Bacillati</taxon>
        <taxon>Bacillota</taxon>
        <taxon>Bacilli</taxon>
        <taxon>Bacillales</taxon>
        <taxon>Bacillaceae</taxon>
        <taxon>Thalassorhabdus</taxon>
    </lineage>
</organism>
<evidence type="ECO:0000313" key="11">
    <source>
        <dbReference type="Proteomes" id="UP001596142"/>
    </source>
</evidence>
<keyword evidence="11" id="KW-1185">Reference proteome</keyword>
<evidence type="ECO:0000313" key="10">
    <source>
        <dbReference type="EMBL" id="MFC5712831.1"/>
    </source>
</evidence>
<comment type="pathway">
    <text evidence="7">Carbohydrate metabolism; D-tagatose 6-phosphate degradation; D-glyceraldehyde 3-phosphate and glycerone phosphate from D-tagatose 6-phosphate: step 1/2.</text>
</comment>
<dbReference type="Proteomes" id="UP001596142">
    <property type="component" value="Unassembled WGS sequence"/>
</dbReference>
<dbReference type="InterPro" id="IPR022463">
    <property type="entry name" value="1-PFruKinase"/>
</dbReference>
<dbReference type="CDD" id="cd01164">
    <property type="entry name" value="FruK_PfkB_like"/>
    <property type="match status" value="1"/>
</dbReference>
<evidence type="ECO:0000256" key="7">
    <source>
        <dbReference type="PIRNR" id="PIRNR000535"/>
    </source>
</evidence>
<evidence type="ECO:0000256" key="6">
    <source>
        <dbReference type="ARBA" id="ARBA00047745"/>
    </source>
</evidence>
<comment type="catalytic activity">
    <reaction evidence="7">
        <text>D-tagatofuranose 6-phosphate + ATP = D-tagatofuranose 1,6-bisphosphate + ADP + H(+)</text>
        <dbReference type="Rhea" id="RHEA:12420"/>
        <dbReference type="ChEBI" id="CHEBI:15378"/>
        <dbReference type="ChEBI" id="CHEBI:30616"/>
        <dbReference type="ChEBI" id="CHEBI:58694"/>
        <dbReference type="ChEBI" id="CHEBI:58695"/>
        <dbReference type="ChEBI" id="CHEBI:456216"/>
        <dbReference type="EC" id="2.7.1.144"/>
    </reaction>
</comment>
<dbReference type="PROSITE" id="PS00584">
    <property type="entry name" value="PFKB_KINASES_2"/>
    <property type="match status" value="1"/>
</dbReference>
<accession>A0ABW0YL18</accession>
<evidence type="ECO:0000256" key="2">
    <source>
        <dbReference type="ARBA" id="ARBA00022679"/>
    </source>
</evidence>
<keyword evidence="2 7" id="KW-0808">Transferase</keyword>
<dbReference type="PANTHER" id="PTHR46566:SF1">
    <property type="entry name" value="1-PHOSPHOFRUCTOKINASE"/>
    <property type="match status" value="1"/>
</dbReference>
<protein>
    <recommendedName>
        <fullName evidence="7">Tagatose-6-phosphate kinase</fullName>
        <ecNumber evidence="7">2.7.1.144</ecNumber>
    </recommendedName>
</protein>
<dbReference type="EMBL" id="JBHSOZ010000003">
    <property type="protein sequence ID" value="MFC5712831.1"/>
    <property type="molecule type" value="Genomic_DNA"/>
</dbReference>
<dbReference type="InterPro" id="IPR002173">
    <property type="entry name" value="Carboh/pur_kinase_PfkB_CS"/>
</dbReference>
<proteinExistence type="inferred from homology"/>
<comment type="similarity">
    <text evidence="7">Belongs to the carbohydrate kinase PfkB family. LacC subfamily.</text>
</comment>